<evidence type="ECO:0000259" key="5">
    <source>
        <dbReference type="PROSITE" id="PS50049"/>
    </source>
</evidence>
<dbReference type="GO" id="GO:0005125">
    <property type="term" value="F:cytokine activity"/>
    <property type="evidence" value="ECO:0007669"/>
    <property type="project" value="UniProtKB-KW"/>
</dbReference>
<comment type="similarity">
    <text evidence="2">Belongs to the tumor necrosis factor family.</text>
</comment>
<dbReference type="OrthoDB" id="9446605at2759"/>
<dbReference type="GO" id="GO:0005164">
    <property type="term" value="F:tumor necrosis factor receptor binding"/>
    <property type="evidence" value="ECO:0007669"/>
    <property type="project" value="InterPro"/>
</dbReference>
<gene>
    <name evidence="6" type="ORF">chiPu_0020008</name>
</gene>
<reference evidence="6 7" key="1">
    <citation type="journal article" date="2018" name="Nat. Ecol. Evol.">
        <title>Shark genomes provide insights into elasmobranch evolution and the origin of vertebrates.</title>
        <authorList>
            <person name="Hara Y"/>
            <person name="Yamaguchi K"/>
            <person name="Onimaru K"/>
            <person name="Kadota M"/>
            <person name="Koyanagi M"/>
            <person name="Keeley SD"/>
            <person name="Tatsumi K"/>
            <person name="Tanaka K"/>
            <person name="Motone F"/>
            <person name="Kageyama Y"/>
            <person name="Nozu R"/>
            <person name="Adachi N"/>
            <person name="Nishimura O"/>
            <person name="Nakagawa R"/>
            <person name="Tanegashima C"/>
            <person name="Kiyatake I"/>
            <person name="Matsumoto R"/>
            <person name="Murakumo K"/>
            <person name="Nishida K"/>
            <person name="Terakita A"/>
            <person name="Kuratani S"/>
            <person name="Sato K"/>
            <person name="Hyodo S Kuraku.S."/>
        </authorList>
    </citation>
    <scope>NUCLEOTIDE SEQUENCE [LARGE SCALE GENOMIC DNA]</scope>
</reference>
<dbReference type="STRING" id="137246.A0A401RTU4"/>
<dbReference type="SUPFAM" id="SSF49842">
    <property type="entry name" value="TNF-like"/>
    <property type="match status" value="1"/>
</dbReference>
<keyword evidence="3" id="KW-0202">Cytokine</keyword>
<dbReference type="Pfam" id="PF00229">
    <property type="entry name" value="TNF"/>
    <property type="match status" value="1"/>
</dbReference>
<dbReference type="PANTHER" id="PTHR11471">
    <property type="entry name" value="TUMOR NECROSIS FACTOR FAMILY MEMBER"/>
    <property type="match status" value="1"/>
</dbReference>
<accession>A0A401RTU4</accession>
<evidence type="ECO:0000256" key="2">
    <source>
        <dbReference type="ARBA" id="ARBA00008670"/>
    </source>
</evidence>
<proteinExistence type="inferred from homology"/>
<name>A0A401RTU4_CHIPU</name>
<comment type="caution">
    <text evidence="6">The sequence shown here is derived from an EMBL/GenBank/DDBJ whole genome shotgun (WGS) entry which is preliminary data.</text>
</comment>
<dbReference type="GO" id="GO:0016020">
    <property type="term" value="C:membrane"/>
    <property type="evidence" value="ECO:0007669"/>
    <property type="project" value="UniProtKB-SubCell"/>
</dbReference>
<organism evidence="6 7">
    <name type="scientific">Chiloscyllium punctatum</name>
    <name type="common">Brownbanded bambooshark</name>
    <name type="synonym">Hemiscyllium punctatum</name>
    <dbReference type="NCBI Taxonomy" id="137246"/>
    <lineage>
        <taxon>Eukaryota</taxon>
        <taxon>Metazoa</taxon>
        <taxon>Chordata</taxon>
        <taxon>Craniata</taxon>
        <taxon>Vertebrata</taxon>
        <taxon>Chondrichthyes</taxon>
        <taxon>Elasmobranchii</taxon>
        <taxon>Galeomorphii</taxon>
        <taxon>Galeoidea</taxon>
        <taxon>Orectolobiformes</taxon>
        <taxon>Hemiscylliidae</taxon>
        <taxon>Chiloscyllium</taxon>
    </lineage>
</organism>
<dbReference type="Proteomes" id="UP000287033">
    <property type="component" value="Unassembled WGS sequence"/>
</dbReference>
<dbReference type="PROSITE" id="PS00251">
    <property type="entry name" value="THD_1"/>
    <property type="match status" value="1"/>
</dbReference>
<evidence type="ECO:0000256" key="1">
    <source>
        <dbReference type="ARBA" id="ARBA00004370"/>
    </source>
</evidence>
<evidence type="ECO:0000256" key="3">
    <source>
        <dbReference type="ARBA" id="ARBA00022514"/>
    </source>
</evidence>
<dbReference type="Gene3D" id="2.60.120.40">
    <property type="match status" value="1"/>
</dbReference>
<keyword evidence="7" id="KW-1185">Reference proteome</keyword>
<dbReference type="CDD" id="cd00184">
    <property type="entry name" value="TNF"/>
    <property type="match status" value="1"/>
</dbReference>
<dbReference type="InterPro" id="IPR008983">
    <property type="entry name" value="Tumour_necrosis_fac-like_dom"/>
</dbReference>
<dbReference type="GO" id="GO:0006955">
    <property type="term" value="P:immune response"/>
    <property type="evidence" value="ECO:0007669"/>
    <property type="project" value="InterPro"/>
</dbReference>
<dbReference type="EMBL" id="BEZZ01002288">
    <property type="protein sequence ID" value="GCC21536.1"/>
    <property type="molecule type" value="Genomic_DNA"/>
</dbReference>
<sequence length="205" mass="23539">MRIQNGSRPCLLPLKHQKQPVNKVDPGAADKKQHRGLVPNRTRKNMRKLTPYAHLTMKKPIKAPSDLETRLPGLKGKLITSWEERIGVAHLRELRYRNGGLEIKHQGLYYIYSQILFRYHADYPMSTREYQLVQYVYKKMANYPKPTLLLRGASTWCSGNHNLYSVYQGGVFDLRSGDKLFVTVSNLTLVDADEASSYLGAFKLD</sequence>
<feature type="domain" description="THD" evidence="5">
    <location>
        <begin position="51"/>
        <end position="204"/>
    </location>
</feature>
<protein>
    <recommendedName>
        <fullName evidence="5">THD domain-containing protein</fullName>
    </recommendedName>
</protein>
<keyword evidence="4" id="KW-0472">Membrane</keyword>
<dbReference type="PROSITE" id="PS50049">
    <property type="entry name" value="THD_2"/>
    <property type="match status" value="1"/>
</dbReference>
<dbReference type="OMA" id="GASTWCS"/>
<evidence type="ECO:0000256" key="4">
    <source>
        <dbReference type="ARBA" id="ARBA00023136"/>
    </source>
</evidence>
<dbReference type="InterPro" id="IPR021184">
    <property type="entry name" value="TNF_CS"/>
</dbReference>
<dbReference type="InterPro" id="IPR006052">
    <property type="entry name" value="TNF_dom"/>
</dbReference>
<comment type="subcellular location">
    <subcellularLocation>
        <location evidence="1">Membrane</location>
    </subcellularLocation>
</comment>
<evidence type="ECO:0000313" key="7">
    <source>
        <dbReference type="Proteomes" id="UP000287033"/>
    </source>
</evidence>
<evidence type="ECO:0000313" key="6">
    <source>
        <dbReference type="EMBL" id="GCC21536.1"/>
    </source>
</evidence>
<dbReference type="PANTHER" id="PTHR11471:SF28">
    <property type="entry name" value="DEATH LIGAND 1B-RELATED"/>
    <property type="match status" value="1"/>
</dbReference>
<dbReference type="GO" id="GO:0005615">
    <property type="term" value="C:extracellular space"/>
    <property type="evidence" value="ECO:0007669"/>
    <property type="project" value="UniProtKB-KW"/>
</dbReference>
<dbReference type="SMART" id="SM00207">
    <property type="entry name" value="TNF"/>
    <property type="match status" value="1"/>
</dbReference>
<dbReference type="AlphaFoldDB" id="A0A401RTU4"/>